<comment type="caution">
    <text evidence="1">The sequence shown here is derived from an EMBL/GenBank/DDBJ whole genome shotgun (WGS) entry which is preliminary data.</text>
</comment>
<reference evidence="1 2" key="1">
    <citation type="submission" date="2020-07" db="EMBL/GenBank/DDBJ databases">
        <title>Genomic Encyclopedia of Type Strains, Phase IV (KMG-V): Genome sequencing to study the core and pangenomes of soil and plant-associated prokaryotes.</title>
        <authorList>
            <person name="Whitman W."/>
        </authorList>
    </citation>
    <scope>NUCLEOTIDE SEQUENCE [LARGE SCALE GENOMIC DNA]</scope>
    <source>
        <strain evidence="1 2">RH4WT92</strain>
    </source>
</reference>
<dbReference type="Proteomes" id="UP000578622">
    <property type="component" value="Unassembled WGS sequence"/>
</dbReference>
<accession>A0ABR6AM25</accession>
<organism evidence="1 2">
    <name type="scientific">Brucella intermedia</name>
    <dbReference type="NCBI Taxonomy" id="94625"/>
    <lineage>
        <taxon>Bacteria</taxon>
        <taxon>Pseudomonadati</taxon>
        <taxon>Pseudomonadota</taxon>
        <taxon>Alphaproteobacteria</taxon>
        <taxon>Hyphomicrobiales</taxon>
        <taxon>Brucellaceae</taxon>
        <taxon>Brucella/Ochrobactrum group</taxon>
        <taxon>Brucella</taxon>
    </lineage>
</organism>
<evidence type="ECO:0000313" key="1">
    <source>
        <dbReference type="EMBL" id="MBA8850457.1"/>
    </source>
</evidence>
<evidence type="ECO:0000313" key="2">
    <source>
        <dbReference type="Proteomes" id="UP000578622"/>
    </source>
</evidence>
<sequence>MAQLPLAAPDIGCQESGPHARVGIVRRNGIVKVNFGRVFRLAPIPIKVVVSGKLRDIINYR</sequence>
<gene>
    <name evidence="1" type="ORF">FHW20_001392</name>
</gene>
<keyword evidence="2" id="KW-1185">Reference proteome</keyword>
<dbReference type="EMBL" id="JACGXG010000002">
    <property type="protein sequence ID" value="MBA8850457.1"/>
    <property type="molecule type" value="Genomic_DNA"/>
</dbReference>
<protein>
    <submittedName>
        <fullName evidence="1">Uncharacterized protein</fullName>
    </submittedName>
</protein>
<name>A0ABR6AM25_9HYPH</name>
<proteinExistence type="predicted"/>